<feature type="domain" description="RecX third three-helical" evidence="7">
    <location>
        <begin position="159"/>
        <end position="204"/>
    </location>
</feature>
<evidence type="ECO:0000256" key="4">
    <source>
        <dbReference type="ARBA" id="ARBA00022490"/>
    </source>
</evidence>
<evidence type="ECO:0000256" key="5">
    <source>
        <dbReference type="HAMAP-Rule" id="MF_01114"/>
    </source>
</evidence>
<dbReference type="NCBIfam" id="NF001058">
    <property type="entry name" value="PRK00117.4-1"/>
    <property type="match status" value="1"/>
</dbReference>
<accession>A0A2S6FXH2</accession>
<evidence type="ECO:0000256" key="1">
    <source>
        <dbReference type="ARBA" id="ARBA00004496"/>
    </source>
</evidence>
<evidence type="ECO:0000256" key="3">
    <source>
        <dbReference type="ARBA" id="ARBA00018111"/>
    </source>
</evidence>
<gene>
    <name evidence="5" type="primary">recX</name>
    <name evidence="9" type="ORF">BD821_10980</name>
</gene>
<evidence type="ECO:0000259" key="8">
    <source>
        <dbReference type="Pfam" id="PF21982"/>
    </source>
</evidence>
<proteinExistence type="inferred from homology"/>
<dbReference type="InterPro" id="IPR003783">
    <property type="entry name" value="Regulatory_RecX"/>
</dbReference>
<comment type="subcellular location">
    <subcellularLocation>
        <location evidence="1 5">Cytoplasm</location>
    </subcellularLocation>
</comment>
<evidence type="ECO:0000256" key="2">
    <source>
        <dbReference type="ARBA" id="ARBA00009695"/>
    </source>
</evidence>
<evidence type="ECO:0000313" key="9">
    <source>
        <dbReference type="EMBL" id="PPK48214.1"/>
    </source>
</evidence>
<dbReference type="PANTHER" id="PTHR33602">
    <property type="entry name" value="REGULATORY PROTEIN RECX FAMILY PROTEIN"/>
    <property type="match status" value="1"/>
</dbReference>
<name>A0A2S6FXH2_9CLOT</name>
<sequence>MEGKITSIQVQSRNKDRVNIFVDEEFALACFAEVVYKQNIKKGDRINLEQLNEILFKEEFSKAKNYALRLVEKGLKPEKAVRDKLFKKEYSKETIDKVIEFLKDYTLIDDKRYAQGYAKEKIKSNGKNKIKYGLLSKGIKKDVIEVVLEDIYDEDKDREIAEKIAIKKFNLISKRETDKYKIKGKLYQFLIGKGYSSECIKFVIEKIFKDNSL</sequence>
<dbReference type="InterPro" id="IPR036388">
    <property type="entry name" value="WH-like_DNA-bd_sf"/>
</dbReference>
<protein>
    <recommendedName>
        <fullName evidence="3 5">Regulatory protein RecX</fullName>
    </recommendedName>
</protein>
<dbReference type="Proteomes" id="UP000239863">
    <property type="component" value="Unassembled WGS sequence"/>
</dbReference>
<dbReference type="InterPro" id="IPR053925">
    <property type="entry name" value="RecX_HTH_3rd"/>
</dbReference>
<evidence type="ECO:0000259" key="7">
    <source>
        <dbReference type="Pfam" id="PF21981"/>
    </source>
</evidence>
<dbReference type="OrthoDB" id="5421057at2"/>
<dbReference type="HAMAP" id="MF_01114">
    <property type="entry name" value="RecX"/>
    <property type="match status" value="1"/>
</dbReference>
<evidence type="ECO:0000259" key="6">
    <source>
        <dbReference type="Pfam" id="PF02631"/>
    </source>
</evidence>
<dbReference type="Pfam" id="PF02631">
    <property type="entry name" value="RecX_HTH2"/>
    <property type="match status" value="1"/>
</dbReference>
<comment type="caution">
    <text evidence="9">The sequence shown here is derived from an EMBL/GenBank/DDBJ whole genome shotgun (WGS) entry which is preliminary data.</text>
</comment>
<dbReference type="EMBL" id="PTIS01000009">
    <property type="protein sequence ID" value="PPK48214.1"/>
    <property type="molecule type" value="Genomic_DNA"/>
</dbReference>
<keyword evidence="4 5" id="KW-0963">Cytoplasm</keyword>
<dbReference type="AlphaFoldDB" id="A0A2S6FXH2"/>
<dbReference type="Pfam" id="PF21982">
    <property type="entry name" value="RecX_HTH1"/>
    <property type="match status" value="1"/>
</dbReference>
<dbReference type="STRING" id="37659.GCA_000703125_02291"/>
<comment type="similarity">
    <text evidence="2 5">Belongs to the RecX family.</text>
</comment>
<dbReference type="InterPro" id="IPR053924">
    <property type="entry name" value="RecX_HTH_2nd"/>
</dbReference>
<dbReference type="PANTHER" id="PTHR33602:SF1">
    <property type="entry name" value="REGULATORY PROTEIN RECX FAMILY PROTEIN"/>
    <property type="match status" value="1"/>
</dbReference>
<dbReference type="Gene3D" id="1.10.10.10">
    <property type="entry name" value="Winged helix-like DNA-binding domain superfamily/Winged helix DNA-binding domain"/>
    <property type="match status" value="3"/>
</dbReference>
<dbReference type="RefSeq" id="WP_104410003.1">
    <property type="nucleotide sequence ID" value="NZ_PTIS01000009.1"/>
</dbReference>
<feature type="domain" description="RecX second three-helical" evidence="6">
    <location>
        <begin position="109"/>
        <end position="148"/>
    </location>
</feature>
<comment type="function">
    <text evidence="5">Modulates RecA activity.</text>
</comment>
<dbReference type="GO" id="GO:0005737">
    <property type="term" value="C:cytoplasm"/>
    <property type="evidence" value="ECO:0007669"/>
    <property type="project" value="UniProtKB-SubCell"/>
</dbReference>
<dbReference type="GO" id="GO:0006282">
    <property type="term" value="P:regulation of DNA repair"/>
    <property type="evidence" value="ECO:0007669"/>
    <property type="project" value="UniProtKB-UniRule"/>
</dbReference>
<evidence type="ECO:0000313" key="10">
    <source>
        <dbReference type="Proteomes" id="UP000239863"/>
    </source>
</evidence>
<dbReference type="Pfam" id="PF21981">
    <property type="entry name" value="RecX_HTH3"/>
    <property type="match status" value="1"/>
</dbReference>
<feature type="domain" description="RecX first three-helical" evidence="8">
    <location>
        <begin position="63"/>
        <end position="102"/>
    </location>
</feature>
<dbReference type="InterPro" id="IPR053926">
    <property type="entry name" value="RecX_HTH_1st"/>
</dbReference>
<organism evidence="9 10">
    <name type="scientific">Clostridium algidicarnis DSM 15099</name>
    <dbReference type="NCBI Taxonomy" id="1121295"/>
    <lineage>
        <taxon>Bacteria</taxon>
        <taxon>Bacillati</taxon>
        <taxon>Bacillota</taxon>
        <taxon>Clostridia</taxon>
        <taxon>Eubacteriales</taxon>
        <taxon>Clostridiaceae</taxon>
        <taxon>Clostridium</taxon>
    </lineage>
</organism>
<reference evidence="9 10" key="1">
    <citation type="submission" date="2018-02" db="EMBL/GenBank/DDBJ databases">
        <title>Genomic Encyclopedia of Archaeal and Bacterial Type Strains, Phase II (KMG-II): from individual species to whole genera.</title>
        <authorList>
            <person name="Goeker M."/>
        </authorList>
    </citation>
    <scope>NUCLEOTIDE SEQUENCE [LARGE SCALE GENOMIC DNA]</scope>
    <source>
        <strain evidence="9 10">DSM 15099</strain>
    </source>
</reference>